<feature type="active site" description="Proton donor" evidence="9">
    <location>
        <position position="186"/>
    </location>
</feature>
<evidence type="ECO:0000259" key="11">
    <source>
        <dbReference type="PROSITE" id="PS50263"/>
    </source>
</evidence>
<dbReference type="OrthoDB" id="10250282at2759"/>
<feature type="chain" id="PRO_5018705747" description="Biotinidase" evidence="10">
    <location>
        <begin position="23"/>
        <end position="503"/>
    </location>
</feature>
<dbReference type="PANTHER" id="PTHR10609">
    <property type="entry name" value="BIOTINIDASE-RELATED"/>
    <property type="match status" value="1"/>
</dbReference>
<dbReference type="Gene3D" id="3.60.110.10">
    <property type="entry name" value="Carbon-nitrogen hydrolase"/>
    <property type="match status" value="1"/>
</dbReference>
<comment type="function">
    <text evidence="5">Catalytic release of biotin from biocytin, the product of biotin-dependent carboxylases degradation.</text>
</comment>
<evidence type="ECO:0000256" key="4">
    <source>
        <dbReference type="ARBA" id="ARBA00023180"/>
    </source>
</evidence>
<evidence type="ECO:0000256" key="9">
    <source>
        <dbReference type="PIRSR" id="PIRSR011861-1"/>
    </source>
</evidence>
<dbReference type="OMA" id="SGKWNPC"/>
<dbReference type="RefSeq" id="XP_019745264.1">
    <property type="nucleotide sequence ID" value="XM_019889705.1"/>
</dbReference>
<keyword evidence="2 10" id="KW-0732">Signal</keyword>
<keyword evidence="4" id="KW-0325">Glycoprotein</keyword>
<comment type="catalytic activity">
    <reaction evidence="8">
        <text>biocytin + H2O = biotin + L-lysine</text>
        <dbReference type="Rhea" id="RHEA:77171"/>
        <dbReference type="ChEBI" id="CHEBI:15377"/>
        <dbReference type="ChEBI" id="CHEBI:32551"/>
        <dbReference type="ChEBI" id="CHEBI:57586"/>
        <dbReference type="ChEBI" id="CHEBI:195545"/>
        <dbReference type="EC" id="3.5.1.12"/>
    </reaction>
</comment>
<dbReference type="STRING" id="109280.ENSHCOP00000007266"/>
<feature type="active site" description="Proton acceptor" evidence="9">
    <location>
        <position position="83"/>
    </location>
</feature>
<reference evidence="12" key="2">
    <citation type="submission" date="2025-09" db="UniProtKB">
        <authorList>
            <consortium name="Ensembl"/>
        </authorList>
    </citation>
    <scope>IDENTIFICATION</scope>
</reference>
<dbReference type="InterPro" id="IPR040154">
    <property type="entry name" value="Biotinidase/VNN"/>
</dbReference>
<proteinExistence type="inferred from homology"/>
<evidence type="ECO:0000313" key="13">
    <source>
        <dbReference type="Proteomes" id="UP000264820"/>
    </source>
</evidence>
<dbReference type="FunFam" id="3.60.110.10:FF:000001">
    <property type="entry name" value="biotinidase isoform X1"/>
    <property type="match status" value="1"/>
</dbReference>
<sequence length="503" mass="56166">MLLDVVLWVAFASNWAFGQTEAITSDLTYVAAVYEHRVILNPDPHIPLSRLDALQHMRKNLAVFEEQADLAARQGAQIIVFPEDGLHGFNFSRSSISGYLETIPDPEKEKWNPCTESEKFNNTEVQQQLSCMARRHNLYVVANMGDVQPCPLQTDPTSSCPTDGRWQFNTNVVFRSDGLLVARYHKQNLYFEDAFDTPPQPEIISFETTFAGRFGLITCFDILFYEPKVTLLEMGVRQLIFPTAWMNQLPLLDTIQFQRAFSLGSHVTLLAANIRSDRLIMTGSGIYTPFAATYHHAQSGDPEEGRLLVARIPVLGVATEYGQVQRIAADLSYCHHDDCPSDPTPSSTITSTMMHDPFKFVLLANTEGNLKVCDGAFCCRLQFKRSPKSNSDELYALGAFAGTHTVNGRYAVQVCAVVRCAGPEASSCGQEIEEAETTFDFVLEGEFGTNYVYPSVLVSRYILEQPERVEKSTGGWVTMKHSNTEGGLVTACLYGRVYHLDNK</sequence>
<dbReference type="KEGG" id="hcq:109527670"/>
<feature type="domain" description="CN hydrolase" evidence="11">
    <location>
        <begin position="38"/>
        <end position="314"/>
    </location>
</feature>
<evidence type="ECO:0000313" key="12">
    <source>
        <dbReference type="Ensembl" id="ENSHCOP00000007266.1"/>
    </source>
</evidence>
<evidence type="ECO:0000256" key="3">
    <source>
        <dbReference type="ARBA" id="ARBA00022801"/>
    </source>
</evidence>
<dbReference type="InterPro" id="IPR003010">
    <property type="entry name" value="C-N_Hydrolase"/>
</dbReference>
<dbReference type="SUPFAM" id="SSF56317">
    <property type="entry name" value="Carbon-nitrogen hydrolase"/>
    <property type="match status" value="1"/>
</dbReference>
<dbReference type="GO" id="GO:0047708">
    <property type="term" value="F:biotinidase activity"/>
    <property type="evidence" value="ECO:0007669"/>
    <property type="project" value="UniProtKB-EC"/>
</dbReference>
<dbReference type="InterPro" id="IPR043957">
    <property type="entry name" value="Vanin_C"/>
</dbReference>
<dbReference type="EC" id="3.5.1.12" evidence="6"/>
<evidence type="ECO:0000256" key="2">
    <source>
        <dbReference type="ARBA" id="ARBA00022729"/>
    </source>
</evidence>
<comment type="similarity">
    <text evidence="1">Belongs to the carbon-nitrogen hydrolase superfamily. BTD/VNN family.</text>
</comment>
<evidence type="ECO:0000256" key="1">
    <source>
        <dbReference type="ARBA" id="ARBA00008225"/>
    </source>
</evidence>
<dbReference type="PROSITE" id="PS50263">
    <property type="entry name" value="CN_HYDROLASE"/>
    <property type="match status" value="1"/>
</dbReference>
<dbReference type="Proteomes" id="UP000264820">
    <property type="component" value="Unplaced"/>
</dbReference>
<evidence type="ECO:0000256" key="6">
    <source>
        <dbReference type="ARBA" id="ARBA00039012"/>
    </source>
</evidence>
<dbReference type="PIRSF" id="PIRSF011861">
    <property type="entry name" value="Biotinidase"/>
    <property type="match status" value="1"/>
</dbReference>
<dbReference type="PANTHER" id="PTHR10609:SF14">
    <property type="entry name" value="BIOTINIDASE"/>
    <property type="match status" value="1"/>
</dbReference>
<dbReference type="Ensembl" id="ENSHCOT00000002280.1">
    <property type="protein sequence ID" value="ENSHCOP00000007266.1"/>
    <property type="gene ID" value="ENSHCOG00000009233.1"/>
</dbReference>
<evidence type="ECO:0000256" key="5">
    <source>
        <dbReference type="ARBA" id="ARBA00037073"/>
    </source>
</evidence>
<dbReference type="InterPro" id="IPR012101">
    <property type="entry name" value="Biotinidase-like_euk"/>
</dbReference>
<accession>A0A3Q2Y316</accession>
<dbReference type="AlphaFoldDB" id="A0A3Q2Y316"/>
<evidence type="ECO:0000256" key="8">
    <source>
        <dbReference type="ARBA" id="ARBA00043697"/>
    </source>
</evidence>
<keyword evidence="3" id="KW-0378">Hydrolase</keyword>
<dbReference type="InterPro" id="IPR036526">
    <property type="entry name" value="C-N_Hydrolase_sf"/>
</dbReference>
<protein>
    <recommendedName>
        <fullName evidence="7">Biotinidase</fullName>
        <ecNumber evidence="6">3.5.1.12</ecNumber>
    </recommendedName>
</protein>
<dbReference type="CDD" id="cd07567">
    <property type="entry name" value="biotinidase_like"/>
    <property type="match status" value="1"/>
</dbReference>
<evidence type="ECO:0000256" key="10">
    <source>
        <dbReference type="SAM" id="SignalP"/>
    </source>
</evidence>
<dbReference type="Pfam" id="PF00795">
    <property type="entry name" value="CN_hydrolase"/>
    <property type="match status" value="1"/>
</dbReference>
<keyword evidence="13" id="KW-1185">Reference proteome</keyword>
<dbReference type="Pfam" id="PF19018">
    <property type="entry name" value="Vanin_C"/>
    <property type="match status" value="1"/>
</dbReference>
<dbReference type="CTD" id="686"/>
<organism evidence="12 13">
    <name type="scientific">Hippocampus comes</name>
    <name type="common">Tiger tail seahorse</name>
    <dbReference type="NCBI Taxonomy" id="109280"/>
    <lineage>
        <taxon>Eukaryota</taxon>
        <taxon>Metazoa</taxon>
        <taxon>Chordata</taxon>
        <taxon>Craniata</taxon>
        <taxon>Vertebrata</taxon>
        <taxon>Euteleostomi</taxon>
        <taxon>Actinopterygii</taxon>
        <taxon>Neopterygii</taxon>
        <taxon>Teleostei</taxon>
        <taxon>Neoteleostei</taxon>
        <taxon>Acanthomorphata</taxon>
        <taxon>Syngnathiaria</taxon>
        <taxon>Syngnathiformes</taxon>
        <taxon>Syngnathoidei</taxon>
        <taxon>Syngnathidae</taxon>
        <taxon>Hippocampus</taxon>
    </lineage>
</organism>
<dbReference type="GeneTree" id="ENSGT00390000013823"/>
<reference evidence="12" key="1">
    <citation type="submission" date="2025-08" db="UniProtKB">
        <authorList>
            <consortium name="Ensembl"/>
        </authorList>
    </citation>
    <scope>IDENTIFICATION</scope>
</reference>
<dbReference type="GeneID" id="109527670"/>
<feature type="signal peptide" evidence="10">
    <location>
        <begin position="1"/>
        <end position="22"/>
    </location>
</feature>
<feature type="active site" description="Nucleophile" evidence="9">
    <location>
        <position position="219"/>
    </location>
</feature>
<name>A0A3Q2Y316_HIPCM</name>
<evidence type="ECO:0000256" key="7">
    <source>
        <dbReference type="ARBA" id="ARBA00039680"/>
    </source>
</evidence>